<organism evidence="13 14">
    <name type="scientific">Plebeiibacterium sediminum</name>
    <dbReference type="NCBI Taxonomy" id="2992112"/>
    <lineage>
        <taxon>Bacteria</taxon>
        <taxon>Pseudomonadati</taxon>
        <taxon>Bacteroidota</taxon>
        <taxon>Bacteroidia</taxon>
        <taxon>Marinilabiliales</taxon>
        <taxon>Marinilabiliaceae</taxon>
        <taxon>Plebeiibacterium</taxon>
    </lineage>
</organism>
<keyword evidence="14" id="KW-1185">Reference proteome</keyword>
<dbReference type="RefSeq" id="WP_301192842.1">
    <property type="nucleotide sequence ID" value="NZ_JAPDPJ010000096.1"/>
</dbReference>
<dbReference type="PANTHER" id="PTHR46323:SF2">
    <property type="entry name" value="BETA-GALACTOSIDASE"/>
    <property type="match status" value="1"/>
</dbReference>
<dbReference type="InterPro" id="IPR008979">
    <property type="entry name" value="Galactose-bd-like_sf"/>
</dbReference>
<dbReference type="Pfam" id="PF02836">
    <property type="entry name" value="Glyco_hydro_2_C"/>
    <property type="match status" value="1"/>
</dbReference>
<dbReference type="EMBL" id="JAPDPJ010000096">
    <property type="protein sequence ID" value="MCW3789287.1"/>
    <property type="molecule type" value="Genomic_DNA"/>
</dbReference>
<evidence type="ECO:0000256" key="8">
    <source>
        <dbReference type="ARBA" id="ARBA00023295"/>
    </source>
</evidence>
<feature type="domain" description="Glycoside hydrolase family 2 catalytic" evidence="11">
    <location>
        <begin position="295"/>
        <end position="417"/>
    </location>
</feature>
<keyword evidence="8" id="KW-0326">Glycosidase</keyword>
<dbReference type="InterPro" id="IPR013783">
    <property type="entry name" value="Ig-like_fold"/>
</dbReference>
<evidence type="ECO:0000313" key="13">
    <source>
        <dbReference type="EMBL" id="MCW3789287.1"/>
    </source>
</evidence>
<proteinExistence type="inferred from homology"/>
<dbReference type="InterPro" id="IPR006102">
    <property type="entry name" value="Ig-like_GH2"/>
</dbReference>
<dbReference type="GO" id="GO:0004565">
    <property type="term" value="F:beta-galactosidase activity"/>
    <property type="evidence" value="ECO:0007669"/>
    <property type="project" value="UniProtKB-EC"/>
</dbReference>
<dbReference type="SUPFAM" id="SSF49785">
    <property type="entry name" value="Galactose-binding domain-like"/>
    <property type="match status" value="1"/>
</dbReference>
<dbReference type="InterPro" id="IPR036156">
    <property type="entry name" value="Beta-gal/glucu_dom_sf"/>
</dbReference>
<comment type="cofactor">
    <cofactor evidence="2">
        <name>Ca(2+)</name>
        <dbReference type="ChEBI" id="CHEBI:29108"/>
    </cofactor>
</comment>
<dbReference type="Pfam" id="PF02837">
    <property type="entry name" value="Glyco_hydro_2_N"/>
    <property type="match status" value="1"/>
</dbReference>
<evidence type="ECO:0000256" key="1">
    <source>
        <dbReference type="ARBA" id="ARBA00001412"/>
    </source>
</evidence>
<comment type="subunit">
    <text evidence="4">Monomer.</text>
</comment>
<evidence type="ECO:0000256" key="5">
    <source>
        <dbReference type="ARBA" id="ARBA00012756"/>
    </source>
</evidence>
<dbReference type="AlphaFoldDB" id="A0AAE3SHI0"/>
<dbReference type="InterPro" id="IPR006101">
    <property type="entry name" value="Glyco_hydro_2"/>
</dbReference>
<evidence type="ECO:0000259" key="12">
    <source>
        <dbReference type="Pfam" id="PF02837"/>
    </source>
</evidence>
<dbReference type="InterPro" id="IPR017853">
    <property type="entry name" value="GH"/>
</dbReference>
<dbReference type="SUPFAM" id="SSF51445">
    <property type="entry name" value="(Trans)glycosidases"/>
    <property type="match status" value="1"/>
</dbReference>
<dbReference type="GO" id="GO:0030246">
    <property type="term" value="F:carbohydrate binding"/>
    <property type="evidence" value="ECO:0007669"/>
    <property type="project" value="InterPro"/>
</dbReference>
<dbReference type="InterPro" id="IPR011013">
    <property type="entry name" value="Gal_mutarotase_sf_dom"/>
</dbReference>
<evidence type="ECO:0000259" key="11">
    <source>
        <dbReference type="Pfam" id="PF02836"/>
    </source>
</evidence>
<dbReference type="PANTHER" id="PTHR46323">
    <property type="entry name" value="BETA-GALACTOSIDASE"/>
    <property type="match status" value="1"/>
</dbReference>
<comment type="caution">
    <text evidence="13">The sequence shown here is derived from an EMBL/GenBank/DDBJ whole genome shotgun (WGS) entry which is preliminary data.</text>
</comment>
<dbReference type="InterPro" id="IPR050347">
    <property type="entry name" value="Bact_Beta-galactosidase"/>
</dbReference>
<keyword evidence="7" id="KW-0106">Calcium</keyword>
<dbReference type="InterPro" id="IPR014718">
    <property type="entry name" value="GH-type_carb-bd"/>
</dbReference>
<dbReference type="SUPFAM" id="SSF74650">
    <property type="entry name" value="Galactose mutarotase-like"/>
    <property type="match status" value="1"/>
</dbReference>
<dbReference type="PRINTS" id="PR00132">
    <property type="entry name" value="GLHYDRLASE2"/>
</dbReference>
<name>A0AAE3SHI0_9BACT</name>
<evidence type="ECO:0000313" key="14">
    <source>
        <dbReference type="Proteomes" id="UP001209229"/>
    </source>
</evidence>
<evidence type="ECO:0000256" key="6">
    <source>
        <dbReference type="ARBA" id="ARBA00022801"/>
    </source>
</evidence>
<evidence type="ECO:0000259" key="10">
    <source>
        <dbReference type="Pfam" id="PF00703"/>
    </source>
</evidence>
<evidence type="ECO:0000256" key="2">
    <source>
        <dbReference type="ARBA" id="ARBA00001913"/>
    </source>
</evidence>
<evidence type="ECO:0000256" key="4">
    <source>
        <dbReference type="ARBA" id="ARBA00011245"/>
    </source>
</evidence>
<feature type="signal peptide" evidence="9">
    <location>
        <begin position="1"/>
        <end position="21"/>
    </location>
</feature>
<dbReference type="Proteomes" id="UP001209229">
    <property type="component" value="Unassembled WGS sequence"/>
</dbReference>
<evidence type="ECO:0000256" key="3">
    <source>
        <dbReference type="ARBA" id="ARBA00007401"/>
    </source>
</evidence>
<dbReference type="Pfam" id="PF00703">
    <property type="entry name" value="Glyco_hydro_2"/>
    <property type="match status" value="1"/>
</dbReference>
<dbReference type="GO" id="GO:0009341">
    <property type="term" value="C:beta-galactosidase complex"/>
    <property type="evidence" value="ECO:0007669"/>
    <property type="project" value="TreeGrafter"/>
</dbReference>
<evidence type="ECO:0000256" key="9">
    <source>
        <dbReference type="SAM" id="SignalP"/>
    </source>
</evidence>
<comment type="similarity">
    <text evidence="3">Belongs to the glycosyl hydrolase 2 family.</text>
</comment>
<dbReference type="Gene3D" id="3.20.20.80">
    <property type="entry name" value="Glycosidases"/>
    <property type="match status" value="1"/>
</dbReference>
<comment type="catalytic activity">
    <reaction evidence="1">
        <text>Hydrolysis of terminal non-reducing beta-D-galactose residues in beta-D-galactosides.</text>
        <dbReference type="EC" id="3.2.1.23"/>
    </reaction>
</comment>
<dbReference type="EC" id="3.2.1.23" evidence="5"/>
<keyword evidence="6" id="KW-0378">Hydrolase</keyword>
<gene>
    <name evidence="13" type="ORF">OM075_22675</name>
</gene>
<dbReference type="SUPFAM" id="SSF49303">
    <property type="entry name" value="beta-Galactosidase/glucuronidase domain"/>
    <property type="match status" value="2"/>
</dbReference>
<feature type="domain" description="Glycoside hydrolase family 2 immunoglobulin-like beta-sandwich" evidence="10">
    <location>
        <begin position="192"/>
        <end position="287"/>
    </location>
</feature>
<evidence type="ECO:0000256" key="7">
    <source>
        <dbReference type="ARBA" id="ARBA00022837"/>
    </source>
</evidence>
<sequence>MKFSNLFLLLFLSIVCNITVAQKTEKQMLSGNYTDDGVTWDFFCTSGRNSGTWTTIRVPSCWELEGFGEYNYGYEREKSSEKGLYKTIFSIPEDWKNKRVFIVFEGSMTDTKVKVNGKQAGAVHQGSFYRFKREITDFVSYKSDNKLEVEVSKMSSNASVNSAERSADFWVFGGIYRPVYLEAVPKDFIEYTGIDAKHDGTINMEVVLDKPVSKPTVNVELFEVASGKKVGSFESSSAEKTKTILASAKIDDIKPWTSETPALYNAVITVSQKGKEFHKVTERFGFRTIDLRKSDGVYVNNKKIMFKGVNRHCFWPSTGRTVSKAQSLDDIKLIKEMNMNAVRMSHYPPDKHFLELCDSLGLYIIDELCAWQKPPYDTPIGEILVREMVTRDVNHPSIIFWANGNEGGFNRDFDPMFPELDIQKRPVIHPFGLYGGINTTHYISYNSGIKNMFNGRDIFMPTESLHGLYDGGHGAGLDDYWNLMRSNPLSAGMFLWDFSDEGVVRTDKDGILDTDKASGADGILGPYREKEGSFYTIKEIWSPVYVQKKYITPAWNGKLTIENRFDFTNTSQCSFFYSLSKFSSLDGEAEKVNGKINAPDITPGNKGELELDLPKNWKDYDVLYVTAKDHNGDELYTWSFELNSPAFFAHRVLNNSSANSSAVVKTEDATDYILSAAGVTVKINKETGMLTEVKTADGIIPLTEGPVFITDAELKCKHVDLQVKDGEYSINVLYSYPNNWDAYRFTYTMQKSGVLKLDYDYRPADKIAMCGITFNFPEKDIKGAKLFANGPYRVYNNRLKGGNLNIWDKEYNDAITGEVWEYPEFKGYYSLFYGMKLDCPTPFEVYCASEDVFLHLFTPSIQKQYDPNRNWTNPVYPEGNISFMDAIPAVGTKFQTADNYGPQSQLHRFKGFSETPNMQNTIYFKFNK</sequence>
<keyword evidence="9" id="KW-0732">Signal</keyword>
<reference evidence="13" key="1">
    <citation type="submission" date="2022-10" db="EMBL/GenBank/DDBJ databases">
        <authorList>
            <person name="Yu W.X."/>
        </authorList>
    </citation>
    <scope>NUCLEOTIDE SEQUENCE</scope>
    <source>
        <strain evidence="13">AAT</strain>
    </source>
</reference>
<dbReference type="Gene3D" id="2.60.120.260">
    <property type="entry name" value="Galactose-binding domain-like"/>
    <property type="match status" value="1"/>
</dbReference>
<dbReference type="Gene3D" id="2.60.40.10">
    <property type="entry name" value="Immunoglobulins"/>
    <property type="match status" value="2"/>
</dbReference>
<dbReference type="GO" id="GO:0005990">
    <property type="term" value="P:lactose catabolic process"/>
    <property type="evidence" value="ECO:0007669"/>
    <property type="project" value="TreeGrafter"/>
</dbReference>
<feature type="chain" id="PRO_5041929932" description="beta-galactosidase" evidence="9">
    <location>
        <begin position="22"/>
        <end position="928"/>
    </location>
</feature>
<dbReference type="Gene3D" id="2.70.98.10">
    <property type="match status" value="1"/>
</dbReference>
<dbReference type="InterPro" id="IPR006103">
    <property type="entry name" value="Glyco_hydro_2_cat"/>
</dbReference>
<dbReference type="InterPro" id="IPR006104">
    <property type="entry name" value="Glyco_hydro_2_N"/>
</dbReference>
<protein>
    <recommendedName>
        <fullName evidence="5">beta-galactosidase</fullName>
        <ecNumber evidence="5">3.2.1.23</ecNumber>
    </recommendedName>
</protein>
<feature type="domain" description="Glycosyl hydrolases family 2 sugar binding" evidence="12">
    <location>
        <begin position="55"/>
        <end position="185"/>
    </location>
</feature>
<accession>A0AAE3SHI0</accession>